<keyword evidence="1" id="KW-0812">Transmembrane</keyword>
<evidence type="ECO:0000313" key="2">
    <source>
        <dbReference type="EMBL" id="KKK63612.1"/>
    </source>
</evidence>
<sequence>MEENKIYFIVFCIALIVALLIIIPVFSYEHKGVPYQYQSELDQCESAIENYEDKTVDLINYERTNTDDNAFDNSYELERCRKIIDHPDHYIKGQYISFWFLTVFLSLALIAILELIALGITNGILNSSSSSRW</sequence>
<protein>
    <submittedName>
        <fullName evidence="2">Uncharacterized protein</fullName>
    </submittedName>
</protein>
<feature type="transmembrane region" description="Helical" evidence="1">
    <location>
        <begin position="98"/>
        <end position="125"/>
    </location>
</feature>
<organism evidence="2">
    <name type="scientific">marine sediment metagenome</name>
    <dbReference type="NCBI Taxonomy" id="412755"/>
    <lineage>
        <taxon>unclassified sequences</taxon>
        <taxon>metagenomes</taxon>
        <taxon>ecological metagenomes</taxon>
    </lineage>
</organism>
<keyword evidence="1" id="KW-1133">Transmembrane helix</keyword>
<proteinExistence type="predicted"/>
<keyword evidence="1" id="KW-0472">Membrane</keyword>
<feature type="transmembrane region" description="Helical" evidence="1">
    <location>
        <begin position="6"/>
        <end position="28"/>
    </location>
</feature>
<dbReference type="EMBL" id="LAZR01061422">
    <property type="protein sequence ID" value="KKK63612.1"/>
    <property type="molecule type" value="Genomic_DNA"/>
</dbReference>
<comment type="caution">
    <text evidence="2">The sequence shown here is derived from an EMBL/GenBank/DDBJ whole genome shotgun (WGS) entry which is preliminary data.</text>
</comment>
<accession>A0A0F8X3C1</accession>
<reference evidence="2" key="1">
    <citation type="journal article" date="2015" name="Nature">
        <title>Complex archaea that bridge the gap between prokaryotes and eukaryotes.</title>
        <authorList>
            <person name="Spang A."/>
            <person name="Saw J.H."/>
            <person name="Jorgensen S.L."/>
            <person name="Zaremba-Niedzwiedzka K."/>
            <person name="Martijn J."/>
            <person name="Lind A.E."/>
            <person name="van Eijk R."/>
            <person name="Schleper C."/>
            <person name="Guy L."/>
            <person name="Ettema T.J."/>
        </authorList>
    </citation>
    <scope>NUCLEOTIDE SEQUENCE</scope>
</reference>
<evidence type="ECO:0000256" key="1">
    <source>
        <dbReference type="SAM" id="Phobius"/>
    </source>
</evidence>
<dbReference type="AlphaFoldDB" id="A0A0F8X3C1"/>
<name>A0A0F8X3C1_9ZZZZ</name>
<gene>
    <name evidence="2" type="ORF">LCGC14_2992530</name>
</gene>